<comment type="caution">
    <text evidence="1">The sequence shown here is derived from an EMBL/GenBank/DDBJ whole genome shotgun (WGS) entry which is preliminary data.</text>
</comment>
<proteinExistence type="predicted"/>
<gene>
    <name evidence="1" type="ORF">LCGC14_1256960</name>
</gene>
<reference evidence="1" key="1">
    <citation type="journal article" date="2015" name="Nature">
        <title>Complex archaea that bridge the gap between prokaryotes and eukaryotes.</title>
        <authorList>
            <person name="Spang A."/>
            <person name="Saw J.H."/>
            <person name="Jorgensen S.L."/>
            <person name="Zaremba-Niedzwiedzka K."/>
            <person name="Martijn J."/>
            <person name="Lind A.E."/>
            <person name="van Eijk R."/>
            <person name="Schleper C."/>
            <person name="Guy L."/>
            <person name="Ettema T.J."/>
        </authorList>
    </citation>
    <scope>NUCLEOTIDE SEQUENCE</scope>
</reference>
<accession>A0A0F9L1P2</accession>
<organism evidence="1">
    <name type="scientific">marine sediment metagenome</name>
    <dbReference type="NCBI Taxonomy" id="412755"/>
    <lineage>
        <taxon>unclassified sequences</taxon>
        <taxon>metagenomes</taxon>
        <taxon>ecological metagenomes</taxon>
    </lineage>
</organism>
<dbReference type="AlphaFoldDB" id="A0A0F9L1P2"/>
<dbReference type="EMBL" id="LAZR01006935">
    <property type="protein sequence ID" value="KKM88604.1"/>
    <property type="molecule type" value="Genomic_DNA"/>
</dbReference>
<protein>
    <submittedName>
        <fullName evidence="1">Uncharacterized protein</fullName>
    </submittedName>
</protein>
<name>A0A0F9L1P2_9ZZZZ</name>
<sequence length="99" mass="11410">MRTICGCCKEEYPNLDEAKRCCPSRKVGRTRVHHYLGHAAILCNTRGWQFASSDWEDVNCRQCRADQHYLGLLTLMDVEKLSLTREIIVIDADGRVRRG</sequence>
<evidence type="ECO:0000313" key="1">
    <source>
        <dbReference type="EMBL" id="KKM88604.1"/>
    </source>
</evidence>